<dbReference type="SUPFAM" id="SSF53187">
    <property type="entry name" value="Zn-dependent exopeptidases"/>
    <property type="match status" value="1"/>
</dbReference>
<comment type="caution">
    <text evidence="2">The sequence shown here is derived from an EMBL/GenBank/DDBJ whole genome shotgun (WGS) entry which is preliminary data.</text>
</comment>
<dbReference type="GO" id="GO:0008745">
    <property type="term" value="F:N-acetylmuramoyl-L-alanine amidase activity"/>
    <property type="evidence" value="ECO:0007669"/>
    <property type="project" value="InterPro"/>
</dbReference>
<gene>
    <name evidence="2" type="ORF">ABB28_03355</name>
</gene>
<evidence type="ECO:0000313" key="2">
    <source>
        <dbReference type="EMBL" id="KRG76514.1"/>
    </source>
</evidence>
<reference evidence="2 3" key="1">
    <citation type="submission" date="2015-05" db="EMBL/GenBank/DDBJ databases">
        <title>Genome sequencing and analysis of members of genus Stenotrophomonas.</title>
        <authorList>
            <person name="Patil P.P."/>
            <person name="Midha S."/>
            <person name="Patil P.B."/>
        </authorList>
    </citation>
    <scope>NUCLEOTIDE SEQUENCE [LARGE SCALE GENOMIC DNA]</scope>
    <source>
        <strain evidence="2 3">DSM 21508</strain>
    </source>
</reference>
<proteinExistence type="predicted"/>
<dbReference type="Pfam" id="PF01520">
    <property type="entry name" value="Amidase_3"/>
    <property type="match status" value="1"/>
</dbReference>
<dbReference type="AlphaFoldDB" id="A0A0R0DCZ3"/>
<dbReference type="Proteomes" id="UP000051386">
    <property type="component" value="Unassembled WGS sequence"/>
</dbReference>
<dbReference type="PATRIC" id="fig|517011.3.peg.3199"/>
<keyword evidence="3" id="KW-1185">Reference proteome</keyword>
<dbReference type="EMBL" id="LDJK01000008">
    <property type="protein sequence ID" value="KRG76514.1"/>
    <property type="molecule type" value="Genomic_DNA"/>
</dbReference>
<accession>A0A0R0DCZ3</accession>
<name>A0A0R0DCZ3_9GAMM</name>
<evidence type="ECO:0000259" key="1">
    <source>
        <dbReference type="SMART" id="SM00646"/>
    </source>
</evidence>
<dbReference type="Gene3D" id="3.40.630.40">
    <property type="entry name" value="Zn-dependent exopeptidases"/>
    <property type="match status" value="1"/>
</dbReference>
<sequence length="363" mass="40446">MAMVSAAHGYYRHQRKQAWLWQRPLMNDVREDLITPAYAEELKHWIQERGRMPVIRPRTSSVDLHEDSGVEWWQVAAKYHLAERFPDNSEIWNSPVGDGNRDYDQDLRSRPLLANHLETEVALHLHTNGSESEIPSGTRVIYQTGREEDRALAGSVLCYMRELITGQDGYSGFNVEADPRSDNKGENRIAKMASIIIETAFHSNPNDALALQDPVFREASMKGVEKGYRLWREGKGCNPLKVDPIATIRVAAGQSRVVDLGFAGFPQYPVVIETKNVACPPGWKCTDGAVTLPDPDSKPAQITLRCENAGSAPIYWDTRMVDDDGVKSPPVRHIVQCVRGSGVLASPAAHADDGRVATARRLL</sequence>
<feature type="domain" description="MurNAc-LAA" evidence="1">
    <location>
        <begin position="111"/>
        <end position="229"/>
    </location>
</feature>
<protein>
    <recommendedName>
        <fullName evidence="1">MurNAc-LAA domain-containing protein</fullName>
    </recommendedName>
</protein>
<evidence type="ECO:0000313" key="3">
    <source>
        <dbReference type="Proteomes" id="UP000051386"/>
    </source>
</evidence>
<dbReference type="GO" id="GO:0009253">
    <property type="term" value="P:peptidoglycan catabolic process"/>
    <property type="evidence" value="ECO:0007669"/>
    <property type="project" value="InterPro"/>
</dbReference>
<dbReference type="InterPro" id="IPR002508">
    <property type="entry name" value="MurNAc-LAA_cat"/>
</dbReference>
<organism evidence="2 3">
    <name type="scientific">Stenotrophomonas chelatiphaga</name>
    <dbReference type="NCBI Taxonomy" id="517011"/>
    <lineage>
        <taxon>Bacteria</taxon>
        <taxon>Pseudomonadati</taxon>
        <taxon>Pseudomonadota</taxon>
        <taxon>Gammaproteobacteria</taxon>
        <taxon>Lysobacterales</taxon>
        <taxon>Lysobacteraceae</taxon>
        <taxon>Stenotrophomonas</taxon>
    </lineage>
</organism>
<dbReference type="SMART" id="SM00646">
    <property type="entry name" value="Ami_3"/>
    <property type="match status" value="1"/>
</dbReference>